<evidence type="ECO:0000313" key="9">
    <source>
        <dbReference type="EMBL" id="RIV76138.1"/>
    </source>
</evidence>
<dbReference type="InterPro" id="IPR027266">
    <property type="entry name" value="TrmE/GcvT-like"/>
</dbReference>
<dbReference type="InterPro" id="IPR005225">
    <property type="entry name" value="Small_GTP-bd"/>
</dbReference>
<comment type="function">
    <text evidence="7">Exhibits a very high intrinsic GTPase hydrolysis rate. Involved in the addition of a carboxymethylaminomethyl (cmnm) group at the wobble position (U34) of certain tRNAs, forming tRNA-cmnm(5)s(2)U34.</text>
</comment>
<dbReference type="GO" id="GO:0005525">
    <property type="term" value="F:GTP binding"/>
    <property type="evidence" value="ECO:0007669"/>
    <property type="project" value="UniProtKB-UniRule"/>
</dbReference>
<dbReference type="FunFam" id="3.30.1360.120:FF:000007">
    <property type="entry name" value="tRNA modification GTPase GTPBP3, mitochondrial"/>
    <property type="match status" value="1"/>
</dbReference>
<feature type="binding site" evidence="7">
    <location>
        <position position="34"/>
    </location>
    <ligand>
        <name>(6S)-5-formyl-5,6,7,8-tetrahydrofolate</name>
        <dbReference type="ChEBI" id="CHEBI:57457"/>
    </ligand>
</feature>
<dbReference type="InterPro" id="IPR027417">
    <property type="entry name" value="P-loop_NTPase"/>
</dbReference>
<feature type="binding site" evidence="7">
    <location>
        <position position="257"/>
    </location>
    <ligand>
        <name>K(+)</name>
        <dbReference type="ChEBI" id="CHEBI:29103"/>
    </ligand>
</feature>
<sequence>MKPTSTPHDSGKALAETIFALSSGAVPAGIAVERVSGPRAGEALQALAGALPPARRAAARTLRDGRGEVLDRALVLWLPGPGTATGEDVAELHLHGGRAVVSAVERALAELPGLRAATPGEFTRRAFANGRIDLAEAEGLAGLLEAETELQRRSAMALAGGALSQQVGEWRDRVLALSAQVEAVLDFSDEEDAADLPSSFTDDGSRLAEELDQWLARPRATVLREGYRVVLAGPPNAGKSTLFNALLENEAAITSPIAGTTRDVLERSVAVAGIPFTFVDTAGLREDESGDDIEKIGIARAQEQLGRADLVLWLGEEGQGPTGAWEIDAKADDQTRRAKGEGALALSARTGFNLDRLRERLMARARDAMPAPGEVALTERQSALLEEARGALAEIGAAGDPLIAAEHLRLARSAFDRLTGRASTEHMLDALFGRFCIGK</sequence>
<comment type="cofactor">
    <cofactor evidence="7">
        <name>K(+)</name>
        <dbReference type="ChEBI" id="CHEBI:29103"/>
    </cofactor>
    <text evidence="7">Binds 1 potassium ion per subunit.</text>
</comment>
<feature type="binding site" evidence="7">
    <location>
        <begin position="255"/>
        <end position="261"/>
    </location>
    <ligand>
        <name>GTP</name>
        <dbReference type="ChEBI" id="CHEBI:37565"/>
    </ligand>
</feature>
<dbReference type="GO" id="GO:0030488">
    <property type="term" value="P:tRNA methylation"/>
    <property type="evidence" value="ECO:0007669"/>
    <property type="project" value="TreeGrafter"/>
</dbReference>
<dbReference type="InterPro" id="IPR006073">
    <property type="entry name" value="GTP-bd"/>
</dbReference>
<dbReference type="SUPFAM" id="SSF103025">
    <property type="entry name" value="Folate-binding domain"/>
    <property type="match status" value="1"/>
</dbReference>
<reference evidence="10 11" key="1">
    <citation type="submission" date="2018-08" db="EMBL/GenBank/DDBJ databases">
        <title>Altererythrobacter sp.Ery1 and Ery12, the genome sequencing of novel strains in genus Alterythrobacter.</title>
        <authorList>
            <person name="Cheng H."/>
            <person name="Wu Y.-H."/>
            <person name="Fang C."/>
            <person name="Xu X.-W."/>
        </authorList>
    </citation>
    <scope>NUCLEOTIDE SEQUENCE [LARGE SCALE GENOMIC DNA]</scope>
    <source>
        <strain evidence="10 11">Ery1</strain>
    </source>
</reference>
<keyword evidence="2 7" id="KW-0819">tRNA processing</keyword>
<feature type="binding site" evidence="7">
    <location>
        <position position="236"/>
    </location>
    <ligand>
        <name>K(+)</name>
        <dbReference type="ChEBI" id="CHEBI:29103"/>
    </ligand>
</feature>
<comment type="subcellular location">
    <subcellularLocation>
        <location evidence="7">Cytoplasm</location>
    </subcellularLocation>
</comment>
<dbReference type="Proteomes" id="UP000285092">
    <property type="component" value="Unassembled WGS sequence"/>
</dbReference>
<dbReference type="PANTHER" id="PTHR42714">
    <property type="entry name" value="TRNA MODIFICATION GTPASE GTPBP3"/>
    <property type="match status" value="1"/>
</dbReference>
<keyword evidence="5 7" id="KW-0630">Potassium</keyword>
<dbReference type="EMBL" id="QXFK01000019">
    <property type="protein sequence ID" value="RIV76138.1"/>
    <property type="molecule type" value="Genomic_DNA"/>
</dbReference>
<feature type="binding site" evidence="7">
    <location>
        <position position="439"/>
    </location>
    <ligand>
        <name>(6S)-5-formyl-5,6,7,8-tetrahydrofolate</name>
        <dbReference type="ChEBI" id="CHEBI:57457"/>
    </ligand>
</feature>
<feature type="domain" description="TrmE-type G" evidence="8">
    <location>
        <begin position="226"/>
        <end position="366"/>
    </location>
</feature>
<organism evidence="10 11">
    <name type="scientific">Pelagerythrobacter aerophilus</name>
    <dbReference type="NCBI Taxonomy" id="2306995"/>
    <lineage>
        <taxon>Bacteria</taxon>
        <taxon>Pseudomonadati</taxon>
        <taxon>Pseudomonadota</taxon>
        <taxon>Alphaproteobacteria</taxon>
        <taxon>Sphingomonadales</taxon>
        <taxon>Erythrobacteraceae</taxon>
        <taxon>Pelagerythrobacter</taxon>
    </lineage>
</organism>
<dbReference type="NCBIfam" id="NF003661">
    <property type="entry name" value="PRK05291.1-3"/>
    <property type="match status" value="1"/>
</dbReference>
<evidence type="ECO:0000256" key="5">
    <source>
        <dbReference type="ARBA" id="ARBA00022958"/>
    </source>
</evidence>
<feature type="binding site" evidence="7">
    <location>
        <position position="260"/>
    </location>
    <ligand>
        <name>K(+)</name>
        <dbReference type="ChEBI" id="CHEBI:29103"/>
    </ligand>
</feature>
<dbReference type="Pfam" id="PF12631">
    <property type="entry name" value="MnmE_helical"/>
    <property type="match status" value="1"/>
</dbReference>
<dbReference type="GO" id="GO:0003924">
    <property type="term" value="F:GTPase activity"/>
    <property type="evidence" value="ECO:0007669"/>
    <property type="project" value="UniProtKB-UniRule"/>
</dbReference>
<keyword evidence="7" id="KW-0460">Magnesium</keyword>
<keyword evidence="3 7" id="KW-0547">Nucleotide-binding</keyword>
<proteinExistence type="inferred from homology"/>
<dbReference type="InterPro" id="IPR027368">
    <property type="entry name" value="MnmE_dom2"/>
</dbReference>
<keyword evidence="6 7" id="KW-0342">GTP-binding</keyword>
<evidence type="ECO:0000256" key="1">
    <source>
        <dbReference type="ARBA" id="ARBA00011043"/>
    </source>
</evidence>
<feature type="binding site" evidence="7">
    <location>
        <begin position="347"/>
        <end position="349"/>
    </location>
    <ligand>
        <name>GTP</name>
        <dbReference type="ChEBI" id="CHEBI:37565"/>
    </ligand>
</feature>
<evidence type="ECO:0000256" key="2">
    <source>
        <dbReference type="ARBA" id="ARBA00022694"/>
    </source>
</evidence>
<evidence type="ECO:0000256" key="3">
    <source>
        <dbReference type="ARBA" id="ARBA00022741"/>
    </source>
</evidence>
<feature type="binding site" evidence="7">
    <location>
        <begin position="236"/>
        <end position="241"/>
    </location>
    <ligand>
        <name>GTP</name>
        <dbReference type="ChEBI" id="CHEBI:37565"/>
    </ligand>
</feature>
<keyword evidence="4 7" id="KW-0378">Hydrolase</keyword>
<dbReference type="OrthoDB" id="9805918at2"/>
<dbReference type="GO" id="GO:0002098">
    <property type="term" value="P:tRNA wobble uridine modification"/>
    <property type="evidence" value="ECO:0007669"/>
    <property type="project" value="TreeGrafter"/>
</dbReference>
<gene>
    <name evidence="7 10" type="primary">mnmE</name>
    <name evidence="7" type="synonym">trmE</name>
    <name evidence="10" type="ORF">D2V04_01890</name>
    <name evidence="9" type="ORF">D2V04_17235</name>
</gene>
<comment type="caution">
    <text evidence="7">Lacks conserved residue(s) required for the propagation of feature annotation.</text>
</comment>
<dbReference type="CDD" id="cd04164">
    <property type="entry name" value="trmE"/>
    <property type="match status" value="1"/>
</dbReference>
<feature type="binding site" evidence="7">
    <location>
        <begin position="280"/>
        <end position="283"/>
    </location>
    <ligand>
        <name>GTP</name>
        <dbReference type="ChEBI" id="CHEBI:37565"/>
    </ligand>
</feature>
<comment type="similarity">
    <text evidence="1 7">Belongs to the TRAFAC class TrmE-Era-EngA-EngB-Septin-like GTPase superfamily. TrmE GTPase family.</text>
</comment>
<dbReference type="PANTHER" id="PTHR42714:SF2">
    <property type="entry name" value="TRNA MODIFICATION GTPASE GTPBP3, MITOCHONDRIAL"/>
    <property type="match status" value="1"/>
</dbReference>
<evidence type="ECO:0000313" key="10">
    <source>
        <dbReference type="EMBL" id="RIV80809.1"/>
    </source>
</evidence>
<dbReference type="EMBL" id="QXFK01000008">
    <property type="protein sequence ID" value="RIV80809.1"/>
    <property type="molecule type" value="Genomic_DNA"/>
</dbReference>
<dbReference type="RefSeq" id="WP_119511718.1">
    <property type="nucleotide sequence ID" value="NZ_QXFK01000008.1"/>
</dbReference>
<dbReference type="SUPFAM" id="SSF52540">
    <property type="entry name" value="P-loop containing nucleoside triphosphate hydrolases"/>
    <property type="match status" value="1"/>
</dbReference>
<accession>A0A418NLQ6</accession>
<feature type="binding site" evidence="7">
    <location>
        <position position="261"/>
    </location>
    <ligand>
        <name>Mg(2+)</name>
        <dbReference type="ChEBI" id="CHEBI:18420"/>
    </ligand>
</feature>
<dbReference type="SUPFAM" id="SSF116878">
    <property type="entry name" value="TrmE connector domain"/>
    <property type="match status" value="1"/>
</dbReference>
<name>A0A418NLQ6_9SPHN</name>
<protein>
    <recommendedName>
        <fullName evidence="7">tRNA modification GTPase MnmE</fullName>
        <ecNumber evidence="7">3.6.-.-</ecNumber>
    </recommendedName>
</protein>
<evidence type="ECO:0000259" key="8">
    <source>
        <dbReference type="PROSITE" id="PS51709"/>
    </source>
</evidence>
<comment type="subunit">
    <text evidence="7">Homodimer. Heterotetramer of two MnmE and two MnmG subunits.</text>
</comment>
<feature type="binding site" evidence="7">
    <location>
        <position position="131"/>
    </location>
    <ligand>
        <name>(6S)-5-formyl-5,6,7,8-tetrahydrofolate</name>
        <dbReference type="ChEBI" id="CHEBI:57457"/>
    </ligand>
</feature>
<keyword evidence="7" id="KW-0479">Metal-binding</keyword>
<feature type="binding site" evidence="7">
    <location>
        <position position="255"/>
    </location>
    <ligand>
        <name>K(+)</name>
        <dbReference type="ChEBI" id="CHEBI:29103"/>
    </ligand>
</feature>
<keyword evidence="7" id="KW-0963">Cytoplasm</keyword>
<dbReference type="GO" id="GO:0046872">
    <property type="term" value="F:metal ion binding"/>
    <property type="evidence" value="ECO:0007669"/>
    <property type="project" value="UniProtKB-KW"/>
</dbReference>
<keyword evidence="11" id="KW-1185">Reference proteome</keyword>
<comment type="caution">
    <text evidence="10">The sequence shown here is derived from an EMBL/GenBank/DDBJ whole genome shotgun (WGS) entry which is preliminary data.</text>
</comment>
<dbReference type="Gene3D" id="3.30.1360.120">
    <property type="entry name" value="Probable tRNA modification gtpase trme, domain 1"/>
    <property type="match status" value="1"/>
</dbReference>
<dbReference type="Pfam" id="PF10396">
    <property type="entry name" value="TrmE_N"/>
    <property type="match status" value="1"/>
</dbReference>
<dbReference type="HAMAP" id="MF_00379">
    <property type="entry name" value="GTPase_MnmE"/>
    <property type="match status" value="1"/>
</dbReference>
<dbReference type="NCBIfam" id="TIGR00231">
    <property type="entry name" value="small_GTP"/>
    <property type="match status" value="1"/>
</dbReference>
<dbReference type="Gene3D" id="1.20.120.430">
    <property type="entry name" value="tRNA modification GTPase MnmE domain 2"/>
    <property type="match status" value="1"/>
</dbReference>
<evidence type="ECO:0000256" key="4">
    <source>
        <dbReference type="ARBA" id="ARBA00022801"/>
    </source>
</evidence>
<evidence type="ECO:0000256" key="6">
    <source>
        <dbReference type="ARBA" id="ARBA00023134"/>
    </source>
</evidence>
<dbReference type="InterPro" id="IPR018948">
    <property type="entry name" value="GTP-bd_TrmE_N"/>
</dbReference>
<dbReference type="InterPro" id="IPR025867">
    <property type="entry name" value="MnmE_helical"/>
</dbReference>
<dbReference type="Pfam" id="PF01926">
    <property type="entry name" value="MMR_HSR1"/>
    <property type="match status" value="1"/>
</dbReference>
<dbReference type="InterPro" id="IPR031168">
    <property type="entry name" value="G_TrmE"/>
</dbReference>
<dbReference type="CDD" id="cd14858">
    <property type="entry name" value="TrmE_N"/>
    <property type="match status" value="1"/>
</dbReference>
<dbReference type="Gene3D" id="3.40.50.300">
    <property type="entry name" value="P-loop containing nucleotide triphosphate hydrolases"/>
    <property type="match status" value="1"/>
</dbReference>
<dbReference type="AlphaFoldDB" id="A0A418NLQ6"/>
<evidence type="ECO:0000256" key="7">
    <source>
        <dbReference type="HAMAP-Rule" id="MF_00379"/>
    </source>
</evidence>
<evidence type="ECO:0000313" key="11">
    <source>
        <dbReference type="Proteomes" id="UP000285092"/>
    </source>
</evidence>
<feature type="binding site" evidence="7">
    <location>
        <position position="91"/>
    </location>
    <ligand>
        <name>(6S)-5-formyl-5,6,7,8-tetrahydrofolate</name>
        <dbReference type="ChEBI" id="CHEBI:57457"/>
    </ligand>
</feature>
<dbReference type="PROSITE" id="PS51709">
    <property type="entry name" value="G_TRME"/>
    <property type="match status" value="1"/>
</dbReference>
<feature type="binding site" evidence="7">
    <location>
        <position position="240"/>
    </location>
    <ligand>
        <name>Mg(2+)</name>
        <dbReference type="ChEBI" id="CHEBI:18420"/>
    </ligand>
</feature>
<dbReference type="GO" id="GO:0005737">
    <property type="term" value="C:cytoplasm"/>
    <property type="evidence" value="ECO:0007669"/>
    <property type="project" value="UniProtKB-SubCell"/>
</dbReference>
<dbReference type="InterPro" id="IPR004520">
    <property type="entry name" value="GTPase_MnmE"/>
</dbReference>
<dbReference type="EC" id="3.6.-.-" evidence="7"/>